<dbReference type="EMBL" id="DUJN01000005">
    <property type="protein sequence ID" value="HII61310.1"/>
    <property type="molecule type" value="Genomic_DNA"/>
</dbReference>
<organism evidence="1 2">
    <name type="scientific">Pyrococcus horikoshii</name>
    <dbReference type="NCBI Taxonomy" id="53953"/>
    <lineage>
        <taxon>Archaea</taxon>
        <taxon>Methanobacteriati</taxon>
        <taxon>Methanobacteriota</taxon>
        <taxon>Thermococci</taxon>
        <taxon>Thermococcales</taxon>
        <taxon>Thermococcaceae</taxon>
        <taxon>Pyrococcus</taxon>
    </lineage>
</organism>
<proteinExistence type="predicted"/>
<name>A0A832WHM2_PYRHR</name>
<accession>A0A832WHM2</accession>
<dbReference type="AlphaFoldDB" id="A0A832WHM2"/>
<evidence type="ECO:0000313" key="2">
    <source>
        <dbReference type="Proteomes" id="UP000617544"/>
    </source>
</evidence>
<gene>
    <name evidence="1" type="ORF">HA331_06140</name>
</gene>
<sequence length="100" mass="11624">MVTSICLHYSTQHEFDDISLYDDGITRIMEMTGDYYTDAYALRIALDFIEGNLKPEEAEKMVKQIDGREWPLARRLLSIPQKKSYVPPAPYGCEKLLKMF</sequence>
<protein>
    <submittedName>
        <fullName evidence="1">Uncharacterized protein</fullName>
    </submittedName>
</protein>
<dbReference type="Proteomes" id="UP000617544">
    <property type="component" value="Unassembled WGS sequence"/>
</dbReference>
<comment type="caution">
    <text evidence="1">The sequence shown here is derived from an EMBL/GenBank/DDBJ whole genome shotgun (WGS) entry which is preliminary data.</text>
</comment>
<evidence type="ECO:0000313" key="1">
    <source>
        <dbReference type="EMBL" id="HII61310.1"/>
    </source>
</evidence>
<reference evidence="1" key="1">
    <citation type="journal article" date="2020" name="bioRxiv">
        <title>A rank-normalized archaeal taxonomy based on genome phylogeny resolves widespread incomplete and uneven classifications.</title>
        <authorList>
            <person name="Rinke C."/>
            <person name="Chuvochina M."/>
            <person name="Mussig A.J."/>
            <person name="Chaumeil P.-A."/>
            <person name="Waite D.W."/>
            <person name="Whitman W.B."/>
            <person name="Parks D.H."/>
            <person name="Hugenholtz P."/>
        </authorList>
    </citation>
    <scope>NUCLEOTIDE SEQUENCE</scope>
    <source>
        <strain evidence="1">UBA8834</strain>
    </source>
</reference>